<proteinExistence type="predicted"/>
<dbReference type="EMBL" id="RWIC01001577">
    <property type="protein sequence ID" value="TKC35278.1"/>
    <property type="molecule type" value="Genomic_DNA"/>
</dbReference>
<reference evidence="2" key="1">
    <citation type="journal article" date="2019" name="IScience">
        <title>Narwhal Genome Reveals Long-Term Low Genetic Diversity despite Current Large Abundance Size.</title>
        <authorList>
            <person name="Westbury M.V."/>
            <person name="Petersen B."/>
            <person name="Garde E."/>
            <person name="Heide-Jorgensen M.P."/>
            <person name="Lorenzen E.D."/>
        </authorList>
    </citation>
    <scope>NUCLEOTIDE SEQUENCE [LARGE SCALE GENOMIC DNA]</scope>
</reference>
<gene>
    <name evidence="1" type="ORF">EI555_012754</name>
</gene>
<name>A0A4U1EGP5_MONMO</name>
<protein>
    <submittedName>
        <fullName evidence="1">Uncharacterized protein</fullName>
    </submittedName>
</protein>
<evidence type="ECO:0000313" key="1">
    <source>
        <dbReference type="EMBL" id="TKC35278.1"/>
    </source>
</evidence>
<dbReference type="AlphaFoldDB" id="A0A4U1EGP5"/>
<dbReference type="Proteomes" id="UP000308365">
    <property type="component" value="Unassembled WGS sequence"/>
</dbReference>
<sequence length="208" mass="23169">ADTYGGCPYHSCNIHEAKLDTTNSLRQSYLFTKDKKGHLFLNIKGPWDIRWAQGIEGKLYRTKKASYPVGAIRVFRSYISLIPKVIQQLSEQATAIQETEQALGHQLPHPKHKEDPFSWLTLVHQAVQILNHTGIVPIFLVSKNLTICYGSRPNLADTGLLCISSLTVNTSIEAPPGMFLWCNGSLTKKINSSSPFPCIPITLIPQLT</sequence>
<feature type="non-terminal residue" evidence="1">
    <location>
        <position position="1"/>
    </location>
</feature>
<feature type="non-terminal residue" evidence="1">
    <location>
        <position position="208"/>
    </location>
</feature>
<organism evidence="1 2">
    <name type="scientific">Monodon monoceros</name>
    <name type="common">Narwhal</name>
    <name type="synonym">Ceratodon monodon</name>
    <dbReference type="NCBI Taxonomy" id="40151"/>
    <lineage>
        <taxon>Eukaryota</taxon>
        <taxon>Metazoa</taxon>
        <taxon>Chordata</taxon>
        <taxon>Craniata</taxon>
        <taxon>Vertebrata</taxon>
        <taxon>Euteleostomi</taxon>
        <taxon>Mammalia</taxon>
        <taxon>Eutheria</taxon>
        <taxon>Laurasiatheria</taxon>
        <taxon>Artiodactyla</taxon>
        <taxon>Whippomorpha</taxon>
        <taxon>Cetacea</taxon>
        <taxon>Odontoceti</taxon>
        <taxon>Monodontidae</taxon>
        <taxon>Monodon</taxon>
    </lineage>
</organism>
<comment type="caution">
    <text evidence="1">The sequence shown here is derived from an EMBL/GenBank/DDBJ whole genome shotgun (WGS) entry which is preliminary data.</text>
</comment>
<accession>A0A4U1EGP5</accession>
<evidence type="ECO:0000313" key="2">
    <source>
        <dbReference type="Proteomes" id="UP000308365"/>
    </source>
</evidence>